<proteinExistence type="predicted"/>
<protein>
    <submittedName>
        <fullName evidence="1">Uncharacterized protein</fullName>
    </submittedName>
</protein>
<evidence type="ECO:0000313" key="2">
    <source>
        <dbReference type="Proteomes" id="UP000011666"/>
    </source>
</evidence>
<dbReference type="STRING" id="1223545.GS4_40_00040"/>
<dbReference type="RefSeq" id="WP_007625061.1">
    <property type="nucleotide sequence ID" value="NZ_BANX01000040.1"/>
</dbReference>
<name>M0QS34_9ACTN</name>
<keyword evidence="2" id="KW-1185">Reference proteome</keyword>
<dbReference type="EMBL" id="BANX01000040">
    <property type="protein sequence ID" value="GAC70752.1"/>
    <property type="molecule type" value="Genomic_DNA"/>
</dbReference>
<dbReference type="Proteomes" id="UP000011666">
    <property type="component" value="Unassembled WGS sequence"/>
</dbReference>
<comment type="caution">
    <text evidence="1">The sequence shown here is derived from an EMBL/GenBank/DDBJ whole genome shotgun (WGS) entry which is preliminary data.</text>
</comment>
<sequence length="102" mass="11289">MSELQPILPSAEPTAREQAVIDWLMDATFELPHRTIEHERLVGNGAMAAKYAAIMEQHFDANGVDVESLTAWMTDYQRGALLIRHNPAFVPFIAAAIVKAIS</sequence>
<accession>M0QS34</accession>
<organism evidence="1 2">
    <name type="scientific">Gordonia soli NBRC 108243</name>
    <dbReference type="NCBI Taxonomy" id="1223545"/>
    <lineage>
        <taxon>Bacteria</taxon>
        <taxon>Bacillati</taxon>
        <taxon>Actinomycetota</taxon>
        <taxon>Actinomycetes</taxon>
        <taxon>Mycobacteriales</taxon>
        <taxon>Gordoniaceae</taxon>
        <taxon>Gordonia</taxon>
    </lineage>
</organism>
<evidence type="ECO:0000313" key="1">
    <source>
        <dbReference type="EMBL" id="GAC70752.1"/>
    </source>
</evidence>
<gene>
    <name evidence="1" type="ORF">GS4_40_00040</name>
</gene>
<dbReference type="AlphaFoldDB" id="M0QS34"/>
<reference evidence="1 2" key="1">
    <citation type="submission" date="2013-01" db="EMBL/GenBank/DDBJ databases">
        <title>Whole genome shotgun sequence of Gordonia soli NBRC 108243.</title>
        <authorList>
            <person name="Isaki-Nakamura S."/>
            <person name="Hosoyama A."/>
            <person name="Tsuchikane K."/>
            <person name="Ando Y."/>
            <person name="Baba S."/>
            <person name="Ohji S."/>
            <person name="Hamada M."/>
            <person name="Tamura T."/>
            <person name="Yamazoe A."/>
            <person name="Yamazaki S."/>
            <person name="Fujita N."/>
        </authorList>
    </citation>
    <scope>NUCLEOTIDE SEQUENCE [LARGE SCALE GENOMIC DNA]</scope>
    <source>
        <strain evidence="1 2">NBRC 108243</strain>
    </source>
</reference>